<dbReference type="InterPro" id="IPR025886">
    <property type="entry name" value="PP2-like"/>
</dbReference>
<evidence type="ECO:0000259" key="1">
    <source>
        <dbReference type="PROSITE" id="PS50181"/>
    </source>
</evidence>
<dbReference type="CDD" id="cd22162">
    <property type="entry name" value="F-box_AtSKIP3-like"/>
    <property type="match status" value="1"/>
</dbReference>
<keyword evidence="3" id="KW-1185">Reference proteome</keyword>
<protein>
    <submittedName>
        <fullName evidence="2">F-box protein PP2-A13-like protein</fullName>
    </submittedName>
</protein>
<dbReference type="PROSITE" id="PS50181">
    <property type="entry name" value="FBOX"/>
    <property type="match status" value="1"/>
</dbReference>
<sequence>MGAGLSSVVGSEGAGVGPGLGDLPEGCIAEVLRRLDPPDICRLMRLNKTFLDAGSSEFIWEEKLPSNYVYLVEKVLEGEEKAGSGETVKKLGGFLKKEVYALLCRRNSFDGGNKEFWLEKSSGGICMRISSKALSITGIDDRRYWNYIPTKESSFGVVAYLLQIWWLEVRGEIEFAFPEGTYSLYFRLHLGKPSRRRGRRNCITDNIHGWDLKPVRFQLSTLDGQQMQSKAYLAEPGVWSYHHVGDFVVKSSDEVTHVRFSLLQIDCTHIKGGLCVDSVLIEPKGLRQDNIYCA</sequence>
<feature type="domain" description="F-box" evidence="1">
    <location>
        <begin position="17"/>
        <end position="63"/>
    </location>
</feature>
<comment type="caution">
    <text evidence="2">The sequence shown here is derived from an EMBL/GenBank/DDBJ whole genome shotgun (WGS) entry which is preliminary data.</text>
</comment>
<dbReference type="InterPro" id="IPR036047">
    <property type="entry name" value="F-box-like_dom_sf"/>
</dbReference>
<organism evidence="2 3">
    <name type="scientific">Carex littledalei</name>
    <dbReference type="NCBI Taxonomy" id="544730"/>
    <lineage>
        <taxon>Eukaryota</taxon>
        <taxon>Viridiplantae</taxon>
        <taxon>Streptophyta</taxon>
        <taxon>Embryophyta</taxon>
        <taxon>Tracheophyta</taxon>
        <taxon>Spermatophyta</taxon>
        <taxon>Magnoliopsida</taxon>
        <taxon>Liliopsida</taxon>
        <taxon>Poales</taxon>
        <taxon>Cyperaceae</taxon>
        <taxon>Cyperoideae</taxon>
        <taxon>Cariceae</taxon>
        <taxon>Carex</taxon>
        <taxon>Carex subgen. Euthyceras</taxon>
    </lineage>
</organism>
<dbReference type="Pfam" id="PF00646">
    <property type="entry name" value="F-box"/>
    <property type="match status" value="1"/>
</dbReference>
<reference evidence="2" key="1">
    <citation type="submission" date="2020-01" db="EMBL/GenBank/DDBJ databases">
        <title>Genome sequence of Kobresia littledalei, the first chromosome-level genome in the family Cyperaceae.</title>
        <authorList>
            <person name="Qu G."/>
        </authorList>
    </citation>
    <scope>NUCLEOTIDE SEQUENCE</scope>
    <source>
        <strain evidence="2">C.B.Clarke</strain>
        <tissue evidence="2">Leaf</tissue>
    </source>
</reference>
<gene>
    <name evidence="2" type="ORF">FCM35_KLT11219</name>
</gene>
<dbReference type="PANTHER" id="PTHR31960:SF20">
    <property type="entry name" value="OS09G0525300 PROTEIN"/>
    <property type="match status" value="1"/>
</dbReference>
<accession>A0A833V5J8</accession>
<dbReference type="OrthoDB" id="9970274at2759"/>
<dbReference type="SUPFAM" id="SSF81383">
    <property type="entry name" value="F-box domain"/>
    <property type="match status" value="1"/>
</dbReference>
<name>A0A833V5J8_9POAL</name>
<dbReference type="AlphaFoldDB" id="A0A833V5J8"/>
<dbReference type="Pfam" id="PF14299">
    <property type="entry name" value="PP2"/>
    <property type="match status" value="1"/>
</dbReference>
<dbReference type="InterPro" id="IPR001810">
    <property type="entry name" value="F-box_dom"/>
</dbReference>
<evidence type="ECO:0000313" key="3">
    <source>
        <dbReference type="Proteomes" id="UP000623129"/>
    </source>
</evidence>
<proteinExistence type="predicted"/>
<dbReference type="EMBL" id="SWLB01000021">
    <property type="protein sequence ID" value="KAF3325062.1"/>
    <property type="molecule type" value="Genomic_DNA"/>
</dbReference>
<dbReference type="PANTHER" id="PTHR31960">
    <property type="entry name" value="F-BOX PROTEIN PP2-A15"/>
    <property type="match status" value="1"/>
</dbReference>
<dbReference type="Proteomes" id="UP000623129">
    <property type="component" value="Unassembled WGS sequence"/>
</dbReference>
<dbReference type="SMART" id="SM00256">
    <property type="entry name" value="FBOX"/>
    <property type="match status" value="1"/>
</dbReference>
<evidence type="ECO:0000313" key="2">
    <source>
        <dbReference type="EMBL" id="KAF3325062.1"/>
    </source>
</evidence>